<dbReference type="EMBL" id="JARRAF010000005">
    <property type="protein sequence ID" value="MDK2123587.1"/>
    <property type="molecule type" value="Genomic_DNA"/>
</dbReference>
<dbReference type="Pfam" id="PF13181">
    <property type="entry name" value="TPR_8"/>
    <property type="match status" value="1"/>
</dbReference>
<comment type="caution">
    <text evidence="1">The sequence shown here is derived from an EMBL/GenBank/DDBJ whole genome shotgun (WGS) entry which is preliminary data.</text>
</comment>
<accession>A0ABT7DU35</accession>
<protein>
    <recommendedName>
        <fullName evidence="3">Tetratricopeptide repeat protein</fullName>
    </recommendedName>
</protein>
<evidence type="ECO:0000313" key="2">
    <source>
        <dbReference type="Proteomes" id="UP001172778"/>
    </source>
</evidence>
<dbReference type="InterPro" id="IPR011990">
    <property type="entry name" value="TPR-like_helical_dom_sf"/>
</dbReference>
<dbReference type="InterPro" id="IPR019734">
    <property type="entry name" value="TPR_rpt"/>
</dbReference>
<gene>
    <name evidence="1" type="ORF">PZA18_05945</name>
</gene>
<name>A0ABT7DU35_9NEIS</name>
<organism evidence="1 2">
    <name type="scientific">Parachitinimonas caeni</name>
    <dbReference type="NCBI Taxonomy" id="3031301"/>
    <lineage>
        <taxon>Bacteria</taxon>
        <taxon>Pseudomonadati</taxon>
        <taxon>Pseudomonadota</taxon>
        <taxon>Betaproteobacteria</taxon>
        <taxon>Neisseriales</taxon>
        <taxon>Chitinibacteraceae</taxon>
        <taxon>Parachitinimonas</taxon>
    </lineage>
</organism>
<reference evidence="1" key="1">
    <citation type="submission" date="2023-03" db="EMBL/GenBank/DDBJ databases">
        <title>Chitinimonas shenzhenensis gen. nov., sp. nov., a novel member of family Burkholderiaceae isolated from activated sludge collected in Shen Zhen, China.</title>
        <authorList>
            <person name="Wang X."/>
        </authorList>
    </citation>
    <scope>NUCLEOTIDE SEQUENCE</scope>
    <source>
        <strain evidence="1">DQS-5</strain>
    </source>
</reference>
<keyword evidence="2" id="KW-1185">Reference proteome</keyword>
<dbReference type="SUPFAM" id="SSF48452">
    <property type="entry name" value="TPR-like"/>
    <property type="match status" value="1"/>
</dbReference>
<evidence type="ECO:0008006" key="3">
    <source>
        <dbReference type="Google" id="ProtNLM"/>
    </source>
</evidence>
<dbReference type="Proteomes" id="UP001172778">
    <property type="component" value="Unassembled WGS sequence"/>
</dbReference>
<dbReference type="Gene3D" id="1.25.40.10">
    <property type="entry name" value="Tetratricopeptide repeat domain"/>
    <property type="match status" value="2"/>
</dbReference>
<dbReference type="RefSeq" id="WP_284099887.1">
    <property type="nucleotide sequence ID" value="NZ_JARRAF010000005.1"/>
</dbReference>
<sequence>MVAGAEGIPEPDQYEVLSLAAALARFTQFEFDAEDWDIDDHDALEVVYLRGDYTLDSRWDEALAFSRTGRCILLVEGNLRVSDGTNFSLWVTGDVHADELYLEEESLQCMGTVHVKYFAQLYADDHEAVRSSPRITLNTPYLFSWFYSVSDIKLSRDTLVFLLANWDYSHHSSLPGTVIPWHDARYVLRDEHQYLIDEDWHDSACWDLGAIRQALLNGESILREGVTVKGIQTYQAAADAERMNDKRLAWLYYREAAQLAPGYYPACYGMGRRMKDVGAVEQALPYLERAATLYPPVQTCLLNEAAFEAIITACWLGLEERAGDTLDQYILYNQHYKMRRARAEVFLMTGYLEEARRDLDAVLKMDENYGTALWLRGLVAWKMGKHDEANEWQRRAIAQHVVYAASYETHHCAAFLWDNKIVVDWETLVLNDVKPAHNG</sequence>
<proteinExistence type="predicted"/>
<evidence type="ECO:0000313" key="1">
    <source>
        <dbReference type="EMBL" id="MDK2123587.1"/>
    </source>
</evidence>